<dbReference type="AlphaFoldDB" id="A0A344TKQ1"/>
<keyword evidence="2" id="KW-0067">ATP-binding</keyword>
<keyword evidence="3" id="KW-1185">Reference proteome</keyword>
<proteinExistence type="predicted"/>
<dbReference type="InterPro" id="IPR038461">
    <property type="entry name" value="Schlafen_AlbA_2_dom_sf"/>
</dbReference>
<dbReference type="Proteomes" id="UP000251993">
    <property type="component" value="Chromosome"/>
</dbReference>
<dbReference type="KEGG" id="run:DR864_16425"/>
<dbReference type="GO" id="GO:0005524">
    <property type="term" value="F:ATP binding"/>
    <property type="evidence" value="ECO:0007669"/>
    <property type="project" value="UniProtKB-KW"/>
</dbReference>
<dbReference type="EMBL" id="CP030850">
    <property type="protein sequence ID" value="AXE19222.1"/>
    <property type="molecule type" value="Genomic_DNA"/>
</dbReference>
<keyword evidence="2" id="KW-0547">Nucleotide-binding</keyword>
<dbReference type="PANTHER" id="PTHR30595">
    <property type="entry name" value="GLPR-RELATED TRANSCRIPTIONAL REPRESSOR"/>
    <property type="match status" value="1"/>
</dbReference>
<dbReference type="Pfam" id="PF04326">
    <property type="entry name" value="SLFN_AlbA_2"/>
    <property type="match status" value="1"/>
</dbReference>
<dbReference type="Gene3D" id="3.30.950.30">
    <property type="entry name" value="Schlafen, AAA domain"/>
    <property type="match status" value="1"/>
</dbReference>
<evidence type="ECO:0000259" key="1">
    <source>
        <dbReference type="Pfam" id="PF04326"/>
    </source>
</evidence>
<feature type="domain" description="Schlafen AlbA-2" evidence="1">
    <location>
        <begin position="55"/>
        <end position="166"/>
    </location>
</feature>
<protein>
    <submittedName>
        <fullName evidence="2">ATP-binding protein</fullName>
    </submittedName>
</protein>
<dbReference type="InterPro" id="IPR007421">
    <property type="entry name" value="Schlafen_AlbA_2_dom"/>
</dbReference>
<reference evidence="2 3" key="1">
    <citation type="submission" date="2018-07" db="EMBL/GenBank/DDBJ databases">
        <title>Genome sequencing of Runella.</title>
        <authorList>
            <person name="Baek M.-G."/>
            <person name="Yi H."/>
        </authorList>
    </citation>
    <scope>NUCLEOTIDE SEQUENCE [LARGE SCALE GENOMIC DNA]</scope>
    <source>
        <strain evidence="2 3">HYN0085</strain>
    </source>
</reference>
<organism evidence="2 3">
    <name type="scientific">Runella rosea</name>
    <dbReference type="NCBI Taxonomy" id="2259595"/>
    <lineage>
        <taxon>Bacteria</taxon>
        <taxon>Pseudomonadati</taxon>
        <taxon>Bacteroidota</taxon>
        <taxon>Cytophagia</taxon>
        <taxon>Cytophagales</taxon>
        <taxon>Spirosomataceae</taxon>
        <taxon>Runella</taxon>
    </lineage>
</organism>
<sequence>MSDYSSQQKNNLDFFGVSGETGSFINCSGSLKRPSNFKTCPMDYKALKELVRQGEGKRVEFKLKSNHPEKIVREVVAFANTDGGRLLIGIGDDRTIKGLKYVDEDEYLLTRAIEKYCSPGIEYSIDRIPVGEERDVLVFTVYPSKGRPHYVLQEAEHPRVNTTFVRKKYVPQKNTNQVRKAYVRVADKSIQASWEMREILRRKSDDRNVQFRYGEKERKLMQHLDQHQSVTVDVFANIANIPRNLASKTLVLLVLANVLEVHPDEMVDRFTVAGF</sequence>
<name>A0A344TKQ1_9BACT</name>
<accession>A0A344TKQ1</accession>
<evidence type="ECO:0000313" key="3">
    <source>
        <dbReference type="Proteomes" id="UP000251993"/>
    </source>
</evidence>
<dbReference type="PANTHER" id="PTHR30595:SF6">
    <property type="entry name" value="SCHLAFEN ALBA-2 DOMAIN-CONTAINING PROTEIN"/>
    <property type="match status" value="1"/>
</dbReference>
<dbReference type="OrthoDB" id="9810282at2"/>
<evidence type="ECO:0000313" key="2">
    <source>
        <dbReference type="EMBL" id="AXE19222.1"/>
    </source>
</evidence>
<gene>
    <name evidence="2" type="ORF">DR864_16425</name>
</gene>